<evidence type="ECO:0000256" key="1">
    <source>
        <dbReference type="SAM" id="MobiDB-lite"/>
    </source>
</evidence>
<feature type="non-terminal residue" evidence="2">
    <location>
        <position position="41"/>
    </location>
</feature>
<sequence>MSDLKENLHTDHMVLNMGPSHPATHGTVKFLLTLDGETVVD</sequence>
<evidence type="ECO:0008006" key="3">
    <source>
        <dbReference type="Google" id="ProtNLM"/>
    </source>
</evidence>
<dbReference type="AlphaFoldDB" id="A0A382IRD7"/>
<gene>
    <name evidence="2" type="ORF">METZ01_LOCUS255030</name>
</gene>
<dbReference type="Gene3D" id="1.10.645.10">
    <property type="entry name" value="Cytochrome-c3 Hydrogenase, chain B"/>
    <property type="match status" value="1"/>
</dbReference>
<evidence type="ECO:0000313" key="2">
    <source>
        <dbReference type="EMBL" id="SVC02176.1"/>
    </source>
</evidence>
<dbReference type="InterPro" id="IPR029014">
    <property type="entry name" value="NiFe-Hase_large"/>
</dbReference>
<name>A0A382IRD7_9ZZZZ</name>
<feature type="region of interest" description="Disordered" evidence="1">
    <location>
        <begin position="1"/>
        <end position="20"/>
    </location>
</feature>
<feature type="compositionally biased region" description="Basic and acidic residues" evidence="1">
    <location>
        <begin position="1"/>
        <end position="12"/>
    </location>
</feature>
<proteinExistence type="predicted"/>
<organism evidence="2">
    <name type="scientific">marine metagenome</name>
    <dbReference type="NCBI Taxonomy" id="408172"/>
    <lineage>
        <taxon>unclassified sequences</taxon>
        <taxon>metagenomes</taxon>
        <taxon>ecological metagenomes</taxon>
    </lineage>
</organism>
<protein>
    <recommendedName>
        <fullName evidence="3">NADH-quinone oxidoreductase subunit D domain-containing protein</fullName>
    </recommendedName>
</protein>
<dbReference type="EMBL" id="UINC01069078">
    <property type="protein sequence ID" value="SVC02176.1"/>
    <property type="molecule type" value="Genomic_DNA"/>
</dbReference>
<dbReference type="SUPFAM" id="SSF56762">
    <property type="entry name" value="HydB/Nqo4-like"/>
    <property type="match status" value="1"/>
</dbReference>
<accession>A0A382IRD7</accession>
<reference evidence="2" key="1">
    <citation type="submission" date="2018-05" db="EMBL/GenBank/DDBJ databases">
        <authorList>
            <person name="Lanie J.A."/>
            <person name="Ng W.-L."/>
            <person name="Kazmierczak K.M."/>
            <person name="Andrzejewski T.M."/>
            <person name="Davidsen T.M."/>
            <person name="Wayne K.J."/>
            <person name="Tettelin H."/>
            <person name="Glass J.I."/>
            <person name="Rusch D."/>
            <person name="Podicherti R."/>
            <person name="Tsui H.-C.T."/>
            <person name="Winkler M.E."/>
        </authorList>
    </citation>
    <scope>NUCLEOTIDE SEQUENCE</scope>
</reference>